<comment type="caution">
    <text evidence="2">The sequence shown here is derived from an EMBL/GenBank/DDBJ whole genome shotgun (WGS) entry which is preliminary data.</text>
</comment>
<gene>
    <name evidence="2" type="ORF">ACFSR2_16855</name>
</gene>
<evidence type="ECO:0008006" key="4">
    <source>
        <dbReference type="Google" id="ProtNLM"/>
    </source>
</evidence>
<dbReference type="Proteomes" id="UP001597510">
    <property type="component" value="Unassembled WGS sequence"/>
</dbReference>
<keyword evidence="3" id="KW-1185">Reference proteome</keyword>
<organism evidence="2 3">
    <name type="scientific">Emticicia soli</name>
    <dbReference type="NCBI Taxonomy" id="2027878"/>
    <lineage>
        <taxon>Bacteria</taxon>
        <taxon>Pseudomonadati</taxon>
        <taxon>Bacteroidota</taxon>
        <taxon>Cytophagia</taxon>
        <taxon>Cytophagales</taxon>
        <taxon>Leadbetterellaceae</taxon>
        <taxon>Emticicia</taxon>
    </lineage>
</organism>
<reference evidence="3" key="1">
    <citation type="journal article" date="2019" name="Int. J. Syst. Evol. Microbiol.">
        <title>The Global Catalogue of Microorganisms (GCM) 10K type strain sequencing project: providing services to taxonomists for standard genome sequencing and annotation.</title>
        <authorList>
            <consortium name="The Broad Institute Genomics Platform"/>
            <consortium name="The Broad Institute Genome Sequencing Center for Infectious Disease"/>
            <person name="Wu L."/>
            <person name="Ma J."/>
        </authorList>
    </citation>
    <scope>NUCLEOTIDE SEQUENCE [LARGE SCALE GENOMIC DNA]</scope>
    <source>
        <strain evidence="3">KCTC 52344</strain>
    </source>
</reference>
<dbReference type="PROSITE" id="PS51257">
    <property type="entry name" value="PROKAR_LIPOPROTEIN"/>
    <property type="match status" value="1"/>
</dbReference>
<sequence>MQKTILLLLLLISLSCSKKETIPTVYEIDPKLQPFLATFVAEAKKHNIEIVPENLRMKFERESREVCGHFASDKNGQREIVINLACWENAPNQNREALVFHELGHCFLNRLHRDDLLPNKAPSSIMSTEGNGHYEPCIYPIEGDNSCNKTMRRDYYVTELFNPKTPVPDWAK</sequence>
<evidence type="ECO:0000256" key="1">
    <source>
        <dbReference type="SAM" id="SignalP"/>
    </source>
</evidence>
<name>A0ABW5J961_9BACT</name>
<keyword evidence="1" id="KW-0732">Signal</keyword>
<accession>A0ABW5J961</accession>
<proteinExistence type="predicted"/>
<feature type="signal peptide" evidence="1">
    <location>
        <begin position="1"/>
        <end position="18"/>
    </location>
</feature>
<feature type="chain" id="PRO_5045261820" description="IrrE N-terminal-like domain-containing protein" evidence="1">
    <location>
        <begin position="19"/>
        <end position="172"/>
    </location>
</feature>
<evidence type="ECO:0000313" key="3">
    <source>
        <dbReference type="Proteomes" id="UP001597510"/>
    </source>
</evidence>
<dbReference type="RefSeq" id="WP_340237550.1">
    <property type="nucleotide sequence ID" value="NZ_JBBEWC010000008.1"/>
</dbReference>
<dbReference type="EMBL" id="JBHULC010000021">
    <property type="protein sequence ID" value="MFD2522569.1"/>
    <property type="molecule type" value="Genomic_DNA"/>
</dbReference>
<protein>
    <recommendedName>
        <fullName evidence="4">IrrE N-terminal-like domain-containing protein</fullName>
    </recommendedName>
</protein>
<evidence type="ECO:0000313" key="2">
    <source>
        <dbReference type="EMBL" id="MFD2522569.1"/>
    </source>
</evidence>